<dbReference type="CDD" id="cd17503">
    <property type="entry name" value="MFS_LmrB_MDR_like"/>
    <property type="match status" value="1"/>
</dbReference>
<protein>
    <submittedName>
        <fullName evidence="10">MFS transporter</fullName>
    </submittedName>
</protein>
<feature type="transmembrane region" description="Helical" evidence="8">
    <location>
        <begin position="337"/>
        <end position="354"/>
    </location>
</feature>
<feature type="transmembrane region" description="Helical" evidence="8">
    <location>
        <begin position="19"/>
        <end position="37"/>
    </location>
</feature>
<dbReference type="PRINTS" id="PR01036">
    <property type="entry name" value="TCRTETB"/>
</dbReference>
<comment type="similarity">
    <text evidence="2">Belongs to the major facilitator superfamily. EmrB family.</text>
</comment>
<evidence type="ECO:0000259" key="9">
    <source>
        <dbReference type="PROSITE" id="PS50850"/>
    </source>
</evidence>
<dbReference type="Gene3D" id="1.20.1250.20">
    <property type="entry name" value="MFS general substrate transporter like domains"/>
    <property type="match status" value="1"/>
</dbReference>
<keyword evidence="4" id="KW-1003">Cell membrane</keyword>
<evidence type="ECO:0000313" key="10">
    <source>
        <dbReference type="EMBL" id="ANS73917.1"/>
    </source>
</evidence>
<dbReference type="EMBL" id="CP014167">
    <property type="protein sequence ID" value="ANS73917.1"/>
    <property type="molecule type" value="Genomic_DNA"/>
</dbReference>
<accession>A0A1B1MXP3</accession>
<keyword evidence="5 8" id="KW-0812">Transmembrane</keyword>
<dbReference type="InterPro" id="IPR004638">
    <property type="entry name" value="EmrB-like"/>
</dbReference>
<dbReference type="InterPro" id="IPR011701">
    <property type="entry name" value="MFS"/>
</dbReference>
<feature type="transmembrane region" description="Helical" evidence="8">
    <location>
        <begin position="147"/>
        <end position="166"/>
    </location>
</feature>
<dbReference type="PANTHER" id="PTHR42718">
    <property type="entry name" value="MAJOR FACILITATOR SUPERFAMILY MULTIDRUG TRANSPORTER MFSC"/>
    <property type="match status" value="1"/>
</dbReference>
<feature type="transmembrane region" description="Helical" evidence="8">
    <location>
        <begin position="366"/>
        <end position="383"/>
    </location>
</feature>
<feature type="transmembrane region" description="Helical" evidence="8">
    <location>
        <begin position="277"/>
        <end position="297"/>
    </location>
</feature>
<evidence type="ECO:0000256" key="7">
    <source>
        <dbReference type="ARBA" id="ARBA00023136"/>
    </source>
</evidence>
<evidence type="ECO:0000256" key="4">
    <source>
        <dbReference type="ARBA" id="ARBA00022475"/>
    </source>
</evidence>
<dbReference type="STRING" id="1462996.AWM70_04500"/>
<dbReference type="AlphaFoldDB" id="A0A1B1MXP3"/>
<dbReference type="PANTHER" id="PTHR42718:SF9">
    <property type="entry name" value="MAJOR FACILITATOR SUPERFAMILY MULTIDRUG TRANSPORTER MFSC"/>
    <property type="match status" value="1"/>
</dbReference>
<dbReference type="Proteomes" id="UP000092573">
    <property type="component" value="Chromosome"/>
</dbReference>
<proteinExistence type="inferred from homology"/>
<feature type="transmembrane region" description="Helical" evidence="8">
    <location>
        <begin position="236"/>
        <end position="256"/>
    </location>
</feature>
<dbReference type="InterPro" id="IPR036259">
    <property type="entry name" value="MFS_trans_sf"/>
</dbReference>
<feature type="transmembrane region" description="Helical" evidence="8">
    <location>
        <begin position="110"/>
        <end position="135"/>
    </location>
</feature>
<dbReference type="NCBIfam" id="TIGR00711">
    <property type="entry name" value="efflux_EmrB"/>
    <property type="match status" value="1"/>
</dbReference>
<reference evidence="10 11" key="1">
    <citation type="submission" date="2016-01" db="EMBL/GenBank/DDBJ databases">
        <title>Complete Genome Sequence of Paenibacillus yonginensis DCY84, a novel Plant Growth-Promoting Bacteria with Elicitation of Induced Systemic Resistance.</title>
        <authorList>
            <person name="Kim Y.J."/>
            <person name="Yang D.C."/>
            <person name="Sukweenadhi J."/>
        </authorList>
    </citation>
    <scope>NUCLEOTIDE SEQUENCE [LARGE SCALE GENOMIC DNA]</scope>
    <source>
        <strain evidence="10 11">DCY84</strain>
    </source>
</reference>
<feature type="transmembrane region" description="Helical" evidence="8">
    <location>
        <begin position="204"/>
        <end position="224"/>
    </location>
</feature>
<evidence type="ECO:0000256" key="2">
    <source>
        <dbReference type="ARBA" id="ARBA00008537"/>
    </source>
</evidence>
<evidence type="ECO:0000256" key="6">
    <source>
        <dbReference type="ARBA" id="ARBA00022989"/>
    </source>
</evidence>
<feature type="transmembrane region" description="Helical" evidence="8">
    <location>
        <begin position="57"/>
        <end position="77"/>
    </location>
</feature>
<keyword evidence="11" id="KW-1185">Reference proteome</keyword>
<feature type="transmembrane region" description="Helical" evidence="8">
    <location>
        <begin position="84"/>
        <end position="104"/>
    </location>
</feature>
<dbReference type="InterPro" id="IPR020846">
    <property type="entry name" value="MFS_dom"/>
</dbReference>
<dbReference type="KEGG" id="pyg:AWM70_04500"/>
<evidence type="ECO:0000256" key="5">
    <source>
        <dbReference type="ARBA" id="ARBA00022692"/>
    </source>
</evidence>
<dbReference type="Pfam" id="PF07690">
    <property type="entry name" value="MFS_1"/>
    <property type="match status" value="1"/>
</dbReference>
<feature type="transmembrane region" description="Helical" evidence="8">
    <location>
        <begin position="309"/>
        <end position="330"/>
    </location>
</feature>
<keyword evidence="7 8" id="KW-0472">Membrane</keyword>
<dbReference type="SUPFAM" id="SSF103473">
    <property type="entry name" value="MFS general substrate transporter"/>
    <property type="match status" value="1"/>
</dbReference>
<feature type="transmembrane region" description="Helical" evidence="8">
    <location>
        <begin position="404"/>
        <end position="422"/>
    </location>
</feature>
<gene>
    <name evidence="10" type="ORF">AWM70_04500</name>
</gene>
<comment type="subcellular location">
    <subcellularLocation>
        <location evidence="1">Cell membrane</location>
        <topology evidence="1">Multi-pass membrane protein</topology>
    </subcellularLocation>
</comment>
<evidence type="ECO:0000256" key="3">
    <source>
        <dbReference type="ARBA" id="ARBA00022448"/>
    </source>
</evidence>
<dbReference type="PROSITE" id="PS50850">
    <property type="entry name" value="MFS"/>
    <property type="match status" value="1"/>
</dbReference>
<dbReference type="GO" id="GO:0022857">
    <property type="term" value="F:transmembrane transporter activity"/>
    <property type="evidence" value="ECO:0007669"/>
    <property type="project" value="InterPro"/>
</dbReference>
<name>A0A1B1MXP3_9BACL</name>
<evidence type="ECO:0000256" key="1">
    <source>
        <dbReference type="ARBA" id="ARBA00004651"/>
    </source>
</evidence>
<keyword evidence="6 8" id="KW-1133">Transmembrane helix</keyword>
<dbReference type="Gene3D" id="1.20.1720.10">
    <property type="entry name" value="Multidrug resistance protein D"/>
    <property type="match status" value="1"/>
</dbReference>
<feature type="transmembrane region" description="Helical" evidence="8">
    <location>
        <begin position="465"/>
        <end position="483"/>
    </location>
</feature>
<dbReference type="OrthoDB" id="9816041at2"/>
<dbReference type="GO" id="GO:0005886">
    <property type="term" value="C:plasma membrane"/>
    <property type="evidence" value="ECO:0007669"/>
    <property type="project" value="UniProtKB-SubCell"/>
</dbReference>
<organism evidence="10 11">
    <name type="scientific">Paenibacillus yonginensis</name>
    <dbReference type="NCBI Taxonomy" id="1462996"/>
    <lineage>
        <taxon>Bacteria</taxon>
        <taxon>Bacillati</taxon>
        <taxon>Bacillota</taxon>
        <taxon>Bacilli</taxon>
        <taxon>Bacillales</taxon>
        <taxon>Paenibacillaceae</taxon>
        <taxon>Paenibacillus</taxon>
    </lineage>
</organism>
<sequence length="506" mass="54443">MNATHPSGASVPVLKKGPIVAAILIAAFVALLNQTLMNVALPQMMGDLGVGATTIQWLTTGFMLVNGVLVPLSAYLVQRFTTRHLFLTATILFSIGTLICALGNDFSMVMVGRIVQALGAGILLPLMNVIFLTIFPIEKRGQAMGMMGVAMIFAPAIGPTLSGWIIEHHSWHVLFWIILPLGLISVLLGLLFMKNVLPNSKAKLEYLSVVLSTLGFGGILYGFSEAGSNGWDSTEVIVSIVVGAIALILFVWRQFVAEKPLLEMRVFKYNMYSLTTVINVIVTMAMYAGMILLPIYLQTIRGFSPLESGLLLLPGSILMGIMSPITGIIFDKIGARWLVVIGLIITAITTYEFSDLTQSTTYGHLIFVYTARMFGMSMIMMPVQTAGLNQLPAKMNAHGAAMSNTLRTIAGALGTAFLVTIMNSRATHRGTELIQASGLNPKDPANAEAIGKLTQDATIYGIDQAFIVATWITVAALVLAFFIKRVNVNKEATPLETKTVAAPSKG</sequence>
<dbReference type="RefSeq" id="WP_068694526.1">
    <property type="nucleotide sequence ID" value="NZ_CP014167.1"/>
</dbReference>
<feature type="transmembrane region" description="Helical" evidence="8">
    <location>
        <begin position="172"/>
        <end position="192"/>
    </location>
</feature>
<keyword evidence="3" id="KW-0813">Transport</keyword>
<feature type="domain" description="Major facilitator superfamily (MFS) profile" evidence="9">
    <location>
        <begin position="19"/>
        <end position="488"/>
    </location>
</feature>
<evidence type="ECO:0000256" key="8">
    <source>
        <dbReference type="SAM" id="Phobius"/>
    </source>
</evidence>
<evidence type="ECO:0000313" key="11">
    <source>
        <dbReference type="Proteomes" id="UP000092573"/>
    </source>
</evidence>